<keyword evidence="1" id="KW-0812">Transmembrane</keyword>
<sequence length="103" mass="11429">MKTRCLLTALFGLWFMVAPWTVGFADHPVALWVSEGCGAVQVICSLWAFYKRAGDSLPNLLILLTGFIFAIMPFTFLPVSKGLYVTVFGMLTIVFSFRNLGSK</sequence>
<comment type="caution">
    <text evidence="3">The sequence shown here is derived from an EMBL/GenBank/DDBJ whole genome shotgun (WGS) entry which is preliminary data.</text>
</comment>
<dbReference type="Pfam" id="PF03779">
    <property type="entry name" value="SPW"/>
    <property type="match status" value="1"/>
</dbReference>
<feature type="transmembrane region" description="Helical" evidence="1">
    <location>
        <begin position="29"/>
        <end position="50"/>
    </location>
</feature>
<keyword evidence="4" id="KW-1185">Reference proteome</keyword>
<protein>
    <recommendedName>
        <fullName evidence="2">SPW repeat-containing integral membrane domain-containing protein</fullName>
    </recommendedName>
</protein>
<name>A0ABM8VIN0_9BACL</name>
<dbReference type="InterPro" id="IPR005530">
    <property type="entry name" value="SPW"/>
</dbReference>
<evidence type="ECO:0000313" key="4">
    <source>
        <dbReference type="Proteomes" id="UP000730618"/>
    </source>
</evidence>
<feature type="transmembrane region" description="Helical" evidence="1">
    <location>
        <begin position="57"/>
        <end position="76"/>
    </location>
</feature>
<dbReference type="EMBL" id="CAJVCE010000008">
    <property type="protein sequence ID" value="CAG7644380.1"/>
    <property type="molecule type" value="Genomic_DNA"/>
</dbReference>
<keyword evidence="1" id="KW-0472">Membrane</keyword>
<proteinExistence type="predicted"/>
<feature type="domain" description="SPW repeat-containing integral membrane" evidence="2">
    <location>
        <begin position="7"/>
        <end position="96"/>
    </location>
</feature>
<evidence type="ECO:0000259" key="2">
    <source>
        <dbReference type="Pfam" id="PF03779"/>
    </source>
</evidence>
<gene>
    <name evidence="3" type="ORF">PAECIP111802_03247</name>
</gene>
<evidence type="ECO:0000256" key="1">
    <source>
        <dbReference type="SAM" id="Phobius"/>
    </source>
</evidence>
<accession>A0ABM8VIN0</accession>
<dbReference type="Proteomes" id="UP000730618">
    <property type="component" value="Unassembled WGS sequence"/>
</dbReference>
<keyword evidence="1" id="KW-1133">Transmembrane helix</keyword>
<feature type="transmembrane region" description="Helical" evidence="1">
    <location>
        <begin position="82"/>
        <end position="100"/>
    </location>
</feature>
<organism evidence="3 4">
    <name type="scientific">Paenibacillus allorhizosphaerae</name>
    <dbReference type="NCBI Taxonomy" id="2849866"/>
    <lineage>
        <taxon>Bacteria</taxon>
        <taxon>Bacillati</taxon>
        <taxon>Bacillota</taxon>
        <taxon>Bacilli</taxon>
        <taxon>Bacillales</taxon>
        <taxon>Paenibacillaceae</taxon>
        <taxon>Paenibacillus</taxon>
    </lineage>
</organism>
<reference evidence="3 4" key="1">
    <citation type="submission" date="2021-06" db="EMBL/GenBank/DDBJ databases">
        <authorList>
            <person name="Criscuolo A."/>
        </authorList>
    </citation>
    <scope>NUCLEOTIDE SEQUENCE [LARGE SCALE GENOMIC DNA]</scope>
    <source>
        <strain evidence="4">CIP 111802</strain>
    </source>
</reference>
<dbReference type="RefSeq" id="WP_218099560.1">
    <property type="nucleotide sequence ID" value="NZ_CAJVCE010000008.1"/>
</dbReference>
<evidence type="ECO:0000313" key="3">
    <source>
        <dbReference type="EMBL" id="CAG7644380.1"/>
    </source>
</evidence>